<dbReference type="Pfam" id="PF01479">
    <property type="entry name" value="S4"/>
    <property type="match status" value="1"/>
</dbReference>
<dbReference type="InterPro" id="IPR050188">
    <property type="entry name" value="RluA_PseudoU_synthase"/>
</dbReference>
<dbReference type="InterPro" id="IPR006145">
    <property type="entry name" value="PsdUridine_synth_RsuA/RluA"/>
</dbReference>
<proteinExistence type="inferred from homology"/>
<keyword evidence="4 7" id="KW-0413">Isomerase</keyword>
<dbReference type="AlphaFoldDB" id="A0A8A0RPF5"/>
<feature type="active site" evidence="5">
    <location>
        <position position="139"/>
    </location>
</feature>
<evidence type="ECO:0000256" key="7">
    <source>
        <dbReference type="RuleBase" id="RU362028"/>
    </source>
</evidence>
<dbReference type="PROSITE" id="PS01129">
    <property type="entry name" value="PSI_RLU"/>
    <property type="match status" value="1"/>
</dbReference>
<dbReference type="InterPro" id="IPR002942">
    <property type="entry name" value="S4_RNA-bd"/>
</dbReference>
<dbReference type="GO" id="GO:0003723">
    <property type="term" value="F:RNA binding"/>
    <property type="evidence" value="ECO:0007669"/>
    <property type="project" value="UniProtKB-KW"/>
</dbReference>
<comment type="function">
    <text evidence="7">Responsible for synthesis of pseudouridine from uracil.</text>
</comment>
<dbReference type="PROSITE" id="PS50889">
    <property type="entry name" value="S4"/>
    <property type="match status" value="1"/>
</dbReference>
<accession>A0A8A0RPF5</accession>
<name>A0A8A0RPF5_9FIRM</name>
<dbReference type="NCBIfam" id="TIGR00005">
    <property type="entry name" value="rluA_subfam"/>
    <property type="match status" value="1"/>
</dbReference>
<dbReference type="KEGG" id="kme:H0A61_02185"/>
<dbReference type="GO" id="GO:0000455">
    <property type="term" value="P:enzyme-directed rRNA pseudouridine synthesis"/>
    <property type="evidence" value="ECO:0007669"/>
    <property type="project" value="UniProtKB-ARBA"/>
</dbReference>
<dbReference type="GO" id="GO:0120159">
    <property type="term" value="F:rRNA pseudouridine synthase activity"/>
    <property type="evidence" value="ECO:0007669"/>
    <property type="project" value="UniProtKB-ARBA"/>
</dbReference>
<dbReference type="Proteomes" id="UP000662904">
    <property type="component" value="Chromosome"/>
</dbReference>
<comment type="similarity">
    <text evidence="2 7">Belongs to the pseudouridine synthase RluA family.</text>
</comment>
<dbReference type="CDD" id="cd02869">
    <property type="entry name" value="PseudoU_synth_RluA_like"/>
    <property type="match status" value="1"/>
</dbReference>
<keyword evidence="3 6" id="KW-0694">RNA-binding</keyword>
<evidence type="ECO:0000256" key="4">
    <source>
        <dbReference type="ARBA" id="ARBA00023235"/>
    </source>
</evidence>
<evidence type="ECO:0000259" key="8">
    <source>
        <dbReference type="SMART" id="SM00363"/>
    </source>
</evidence>
<comment type="catalytic activity">
    <reaction evidence="1 7">
        <text>a uridine in RNA = a pseudouridine in RNA</text>
        <dbReference type="Rhea" id="RHEA:48348"/>
        <dbReference type="Rhea" id="RHEA-COMP:12068"/>
        <dbReference type="Rhea" id="RHEA-COMP:12069"/>
        <dbReference type="ChEBI" id="CHEBI:65314"/>
        <dbReference type="ChEBI" id="CHEBI:65315"/>
    </reaction>
</comment>
<dbReference type="FunFam" id="3.30.2350.10:FF:000006">
    <property type="entry name" value="Pseudouridine synthase"/>
    <property type="match status" value="1"/>
</dbReference>
<dbReference type="CDD" id="cd00165">
    <property type="entry name" value="S4"/>
    <property type="match status" value="1"/>
</dbReference>
<dbReference type="Pfam" id="PF00849">
    <property type="entry name" value="PseudoU_synth_2"/>
    <property type="match status" value="1"/>
</dbReference>
<evidence type="ECO:0000313" key="10">
    <source>
        <dbReference type="Proteomes" id="UP000662904"/>
    </source>
</evidence>
<reference evidence="9" key="1">
    <citation type="submission" date="2020-07" db="EMBL/GenBank/DDBJ databases">
        <title>Koleobacter methoxysyntrophicus gen. nov., sp. nov., a novel anaerobic bacterium isolated from deep subsurface oil field and proposal of Koleobacterales ord. nov. in the phylum Firmicutes.</title>
        <authorList>
            <person name="Sakamoto S."/>
            <person name="Tamaki H."/>
        </authorList>
    </citation>
    <scope>NUCLEOTIDE SEQUENCE</scope>
    <source>
        <strain evidence="9">NRmbB1</strain>
    </source>
</reference>
<dbReference type="Gene3D" id="3.10.290.10">
    <property type="entry name" value="RNA-binding S4 domain"/>
    <property type="match status" value="1"/>
</dbReference>
<gene>
    <name evidence="9" type="primary">rluD</name>
    <name evidence="9" type="ORF">H0A61_02185</name>
</gene>
<protein>
    <recommendedName>
        <fullName evidence="7">Pseudouridine synthase</fullName>
        <ecNumber evidence="7">5.4.99.-</ecNumber>
    </recommendedName>
</protein>
<dbReference type="SUPFAM" id="SSF55174">
    <property type="entry name" value="Alpha-L RNA-binding motif"/>
    <property type="match status" value="1"/>
</dbReference>
<dbReference type="SUPFAM" id="SSF55120">
    <property type="entry name" value="Pseudouridine synthase"/>
    <property type="match status" value="1"/>
</dbReference>
<evidence type="ECO:0000313" key="9">
    <source>
        <dbReference type="EMBL" id="QSQ09804.1"/>
    </source>
</evidence>
<evidence type="ECO:0000256" key="6">
    <source>
        <dbReference type="PROSITE-ProRule" id="PRU00182"/>
    </source>
</evidence>
<evidence type="ECO:0000256" key="1">
    <source>
        <dbReference type="ARBA" id="ARBA00000073"/>
    </source>
</evidence>
<keyword evidence="10" id="KW-1185">Reference proteome</keyword>
<dbReference type="EC" id="5.4.99.-" evidence="7"/>
<organism evidence="9 10">
    <name type="scientific">Koleobacter methoxysyntrophicus</name>
    <dbReference type="NCBI Taxonomy" id="2751313"/>
    <lineage>
        <taxon>Bacteria</taxon>
        <taxon>Bacillati</taxon>
        <taxon>Bacillota</taxon>
        <taxon>Clostridia</taxon>
        <taxon>Koleobacterales</taxon>
        <taxon>Koleobacteraceae</taxon>
        <taxon>Koleobacter</taxon>
    </lineage>
</organism>
<sequence>MVQHKHFTVPEAQSRVRIDVFLAMKIPGRSRTYIQKLIQEGRVKVNGNSVKCNFKIKPMDEIEIEIPELREPDLKPEEIPIDIVYEDEDIIVVNKPRGMVVHPAPGNYSGTLVNALLARCDNLSGINGILRPGIVHRLDKDTSGLLLVAKNDEAHRKLAEQLKQRKITRKYIALVHGNIKINGGTIDAPIGRHHIRRQEMAVTHKNSKRAITHFKVLERFGEFTLIEASLETGRTHQIRVHMAYIGHPLVGDIKYGPKKTELKGQALHAWFIGFNHPKSGKYMEFRTSLPEEIDNLLNKLRKKGR</sequence>
<feature type="domain" description="RNA-binding S4" evidence="8">
    <location>
        <begin position="16"/>
        <end position="80"/>
    </location>
</feature>
<dbReference type="Gene3D" id="3.30.2350.10">
    <property type="entry name" value="Pseudouridine synthase"/>
    <property type="match status" value="1"/>
</dbReference>
<evidence type="ECO:0000256" key="2">
    <source>
        <dbReference type="ARBA" id="ARBA00010876"/>
    </source>
</evidence>
<dbReference type="InterPro" id="IPR006224">
    <property type="entry name" value="PsdUridine_synth_RluA-like_CS"/>
</dbReference>
<dbReference type="InterPro" id="IPR006225">
    <property type="entry name" value="PsdUridine_synth_RluC/D"/>
</dbReference>
<dbReference type="RefSeq" id="WP_206707140.1">
    <property type="nucleotide sequence ID" value="NZ_CP059066.1"/>
</dbReference>
<dbReference type="PANTHER" id="PTHR21600:SF44">
    <property type="entry name" value="RIBOSOMAL LARGE SUBUNIT PSEUDOURIDINE SYNTHASE D"/>
    <property type="match status" value="1"/>
</dbReference>
<dbReference type="PANTHER" id="PTHR21600">
    <property type="entry name" value="MITOCHONDRIAL RNA PSEUDOURIDINE SYNTHASE"/>
    <property type="match status" value="1"/>
</dbReference>
<dbReference type="InterPro" id="IPR020103">
    <property type="entry name" value="PsdUridine_synth_cat_dom_sf"/>
</dbReference>
<dbReference type="EMBL" id="CP059066">
    <property type="protein sequence ID" value="QSQ09804.1"/>
    <property type="molecule type" value="Genomic_DNA"/>
</dbReference>
<evidence type="ECO:0000256" key="3">
    <source>
        <dbReference type="ARBA" id="ARBA00022884"/>
    </source>
</evidence>
<dbReference type="InterPro" id="IPR036986">
    <property type="entry name" value="S4_RNA-bd_sf"/>
</dbReference>
<dbReference type="SMART" id="SM00363">
    <property type="entry name" value="S4"/>
    <property type="match status" value="1"/>
</dbReference>
<evidence type="ECO:0000256" key="5">
    <source>
        <dbReference type="PIRSR" id="PIRSR606225-1"/>
    </source>
</evidence>